<dbReference type="InterPro" id="IPR001810">
    <property type="entry name" value="F-box_dom"/>
</dbReference>
<dbReference type="AlphaFoldDB" id="A0AAE0NQE3"/>
<dbReference type="InterPro" id="IPR038946">
    <property type="entry name" value="FBXO47"/>
</dbReference>
<dbReference type="PANTHER" id="PTHR34098">
    <property type="entry name" value="F-BOX ONLY PROTEIN 47"/>
    <property type="match status" value="1"/>
</dbReference>
<comment type="caution">
    <text evidence="3">The sequence shown here is derived from an EMBL/GenBank/DDBJ whole genome shotgun (WGS) entry which is preliminary data.</text>
</comment>
<dbReference type="Gene3D" id="1.20.1280.50">
    <property type="match status" value="1"/>
</dbReference>
<dbReference type="InterPro" id="IPR036047">
    <property type="entry name" value="F-box-like_dom_sf"/>
</dbReference>
<dbReference type="PANTHER" id="PTHR34098:SF1">
    <property type="entry name" value="F-BOX ONLY PROTEIN 47"/>
    <property type="match status" value="1"/>
</dbReference>
<evidence type="ECO:0000313" key="3">
    <source>
        <dbReference type="EMBL" id="KAK3385771.1"/>
    </source>
</evidence>
<evidence type="ECO:0000259" key="2">
    <source>
        <dbReference type="PROSITE" id="PS50181"/>
    </source>
</evidence>
<dbReference type="EMBL" id="JAULSW010000004">
    <property type="protein sequence ID" value="KAK3385771.1"/>
    <property type="molecule type" value="Genomic_DNA"/>
</dbReference>
<evidence type="ECO:0000313" key="4">
    <source>
        <dbReference type="Proteomes" id="UP001285441"/>
    </source>
</evidence>
<accession>A0AAE0NQE3</accession>
<sequence>MSITNLPYELTVFIVQYLDLADIYSLCLTCRRFRFLIQESAIAKTLLESKGPGSLEAKAARISKDYARELRRLFKRREAISSVSPFLVAIVAVADSWIYENGVLCYIADCQLRILDLHHSRSNEIIVSIRKLLDKAIEESHGSREYTFQLVYFAYDIVSCVYTLARRDEQISWLVVFNCQEGRILTARCLESSFRIFVRNNDKFLYYGVHSEYGRDGNRYWVIRSFEIATCRWLEDQRLDLTGMVGFDIGSTVCFEIFDNYFYGLANQMALEEEQIDWTSYYTCFRFPLSQRGFQNIEKAPRRRMWRRSHAEGPIDDRWGFLRMFRDETTTQLKVVESRKEWLAGNGSARRTYYTTDINFENGDEEQGQYPALDNYEEADEESDEEAATGNGLPSYMDPPPRNPNQVHPGDDGSKGLLYTLAKCPIRTYHPPCQTFLDLVDDPSTCEPNEQRIRIRGGSRRRWTPGERQESQYTVEEKIQEIYKHEDVVLWPRDQNPANPDAALAKLYQILSPPGFSGNIRGIWDDRSLVYSAGSTPRRPNPLIFLSYDPALYLTGVKSYPNLPAMSRTHHIPDDNAQVSCEWRTLERAMYEDISCGYHFAL</sequence>
<feature type="compositionally biased region" description="Acidic residues" evidence="1">
    <location>
        <begin position="377"/>
        <end position="387"/>
    </location>
</feature>
<dbReference type="PROSITE" id="PS50181">
    <property type="entry name" value="FBOX"/>
    <property type="match status" value="1"/>
</dbReference>
<organism evidence="3 4">
    <name type="scientific">Podospora didyma</name>
    <dbReference type="NCBI Taxonomy" id="330526"/>
    <lineage>
        <taxon>Eukaryota</taxon>
        <taxon>Fungi</taxon>
        <taxon>Dikarya</taxon>
        <taxon>Ascomycota</taxon>
        <taxon>Pezizomycotina</taxon>
        <taxon>Sordariomycetes</taxon>
        <taxon>Sordariomycetidae</taxon>
        <taxon>Sordariales</taxon>
        <taxon>Podosporaceae</taxon>
        <taxon>Podospora</taxon>
    </lineage>
</organism>
<dbReference type="Pfam" id="PF12937">
    <property type="entry name" value="F-box-like"/>
    <property type="match status" value="1"/>
</dbReference>
<dbReference type="CDD" id="cd09917">
    <property type="entry name" value="F-box_SF"/>
    <property type="match status" value="1"/>
</dbReference>
<keyword evidence="4" id="KW-1185">Reference proteome</keyword>
<evidence type="ECO:0000256" key="1">
    <source>
        <dbReference type="SAM" id="MobiDB-lite"/>
    </source>
</evidence>
<reference evidence="3" key="2">
    <citation type="submission" date="2023-06" db="EMBL/GenBank/DDBJ databases">
        <authorList>
            <consortium name="Lawrence Berkeley National Laboratory"/>
            <person name="Haridas S."/>
            <person name="Hensen N."/>
            <person name="Bonometti L."/>
            <person name="Westerberg I."/>
            <person name="Brannstrom I.O."/>
            <person name="Guillou S."/>
            <person name="Cros-Aarteil S."/>
            <person name="Calhoun S."/>
            <person name="Kuo A."/>
            <person name="Mondo S."/>
            <person name="Pangilinan J."/>
            <person name="Riley R."/>
            <person name="LaButti K."/>
            <person name="Andreopoulos B."/>
            <person name="Lipzen A."/>
            <person name="Chen C."/>
            <person name="Yanf M."/>
            <person name="Daum C."/>
            <person name="Ng V."/>
            <person name="Clum A."/>
            <person name="Steindorff A."/>
            <person name="Ohm R."/>
            <person name="Martin F."/>
            <person name="Silar P."/>
            <person name="Natvig D."/>
            <person name="Lalanne C."/>
            <person name="Gautier V."/>
            <person name="Ament-velasquez S.L."/>
            <person name="Kruys A."/>
            <person name="Hutchinson M.I."/>
            <person name="Powell A.J."/>
            <person name="Barry K."/>
            <person name="Miller A.N."/>
            <person name="Grigoriev I.V."/>
            <person name="Debuchy R."/>
            <person name="Gladieux P."/>
            <person name="Thoren M.H."/>
            <person name="Johannesson H."/>
        </authorList>
    </citation>
    <scope>NUCLEOTIDE SEQUENCE</scope>
    <source>
        <strain evidence="3">CBS 232.78</strain>
    </source>
</reference>
<name>A0AAE0NQE3_9PEZI</name>
<gene>
    <name evidence="3" type="ORF">B0H63DRAFT_414882</name>
</gene>
<feature type="domain" description="F-box" evidence="2">
    <location>
        <begin position="1"/>
        <end position="46"/>
    </location>
</feature>
<proteinExistence type="predicted"/>
<feature type="region of interest" description="Disordered" evidence="1">
    <location>
        <begin position="377"/>
        <end position="414"/>
    </location>
</feature>
<reference evidence="3" key="1">
    <citation type="journal article" date="2023" name="Mol. Phylogenet. Evol.">
        <title>Genome-scale phylogeny and comparative genomics of the fungal order Sordariales.</title>
        <authorList>
            <person name="Hensen N."/>
            <person name="Bonometti L."/>
            <person name="Westerberg I."/>
            <person name="Brannstrom I.O."/>
            <person name="Guillou S."/>
            <person name="Cros-Aarteil S."/>
            <person name="Calhoun S."/>
            <person name="Haridas S."/>
            <person name="Kuo A."/>
            <person name="Mondo S."/>
            <person name="Pangilinan J."/>
            <person name="Riley R."/>
            <person name="LaButti K."/>
            <person name="Andreopoulos B."/>
            <person name="Lipzen A."/>
            <person name="Chen C."/>
            <person name="Yan M."/>
            <person name="Daum C."/>
            <person name="Ng V."/>
            <person name="Clum A."/>
            <person name="Steindorff A."/>
            <person name="Ohm R.A."/>
            <person name="Martin F."/>
            <person name="Silar P."/>
            <person name="Natvig D.O."/>
            <person name="Lalanne C."/>
            <person name="Gautier V."/>
            <person name="Ament-Velasquez S.L."/>
            <person name="Kruys A."/>
            <person name="Hutchinson M.I."/>
            <person name="Powell A.J."/>
            <person name="Barry K."/>
            <person name="Miller A.N."/>
            <person name="Grigoriev I.V."/>
            <person name="Debuchy R."/>
            <person name="Gladieux P."/>
            <person name="Hiltunen Thoren M."/>
            <person name="Johannesson H."/>
        </authorList>
    </citation>
    <scope>NUCLEOTIDE SEQUENCE</scope>
    <source>
        <strain evidence="3">CBS 232.78</strain>
    </source>
</reference>
<dbReference type="Proteomes" id="UP001285441">
    <property type="component" value="Unassembled WGS sequence"/>
</dbReference>
<dbReference type="SUPFAM" id="SSF81383">
    <property type="entry name" value="F-box domain"/>
    <property type="match status" value="1"/>
</dbReference>
<protein>
    <recommendedName>
        <fullName evidence="2">F-box domain-containing protein</fullName>
    </recommendedName>
</protein>